<reference evidence="2" key="1">
    <citation type="submission" date="2020-09" db="EMBL/GenBank/DDBJ databases">
        <title>Taishania pollutisoli gen. nov., sp. nov., Isolated from Tetrabromobisphenol A-Contaminated Soil.</title>
        <authorList>
            <person name="Chen Q."/>
        </authorList>
    </citation>
    <scope>NUCLEOTIDE SEQUENCE</scope>
    <source>
        <strain evidence="2">CZZ-1</strain>
    </source>
</reference>
<feature type="chain" id="PRO_5035207816" evidence="1">
    <location>
        <begin position="21"/>
        <end position="538"/>
    </location>
</feature>
<evidence type="ECO:0000313" key="3">
    <source>
        <dbReference type="Proteomes" id="UP000652681"/>
    </source>
</evidence>
<dbReference type="AlphaFoldDB" id="A0A8J6TTP6"/>
<dbReference type="Pfam" id="PF13585">
    <property type="entry name" value="CHU_C"/>
    <property type="match status" value="1"/>
</dbReference>
<evidence type="ECO:0000256" key="1">
    <source>
        <dbReference type="SAM" id="SignalP"/>
    </source>
</evidence>
<dbReference type="RefSeq" id="WP_163491920.1">
    <property type="nucleotide sequence ID" value="NZ_JACVEL010000008.1"/>
</dbReference>
<name>A0A8J6TTP6_9FLAO</name>
<feature type="signal peptide" evidence="1">
    <location>
        <begin position="1"/>
        <end position="20"/>
    </location>
</feature>
<dbReference type="EMBL" id="JACVEL010000008">
    <property type="protein sequence ID" value="MBC9813134.1"/>
    <property type="molecule type" value="Genomic_DNA"/>
</dbReference>
<dbReference type="Proteomes" id="UP000652681">
    <property type="component" value="Unassembled WGS sequence"/>
</dbReference>
<gene>
    <name evidence="2" type="ORF">H9Y05_11720</name>
</gene>
<sequence length="538" mass="57559">MKKVALLLFTLLNYSLYSQVVSLYSDDFESGENFTYIQTAVNTWRVATCAGNGVSSPGTNALYASKGGSNPGCGTDGIDQYAFSAAPPSTTERMTAYVSVDGKCTNNHAVTFDYKLNPSDGSNRAFVVYSLNGGAFWFVQDTLENAAAWTTITVPLSETTYNQDFLVGVRFEYSNVSGSGDPFAVDNFEVNGIAAKANIPLDTMAVCGQTTIVVTADPYSGGTGNWFLLSGQGTFNNAAANQTGVNNLAIGESVFTWTVTSANCGNSVDTIVIINSLAPSNANVQDTFYACVAEQLNISTSAPMAGIGTWTSPQGATIANPNSPATVVTNVPNGWSQLIWTISSPGCPSKADTMDVFKTGGQSILTADTTICFGTDAELIVTATPTDSLQTVNWLFGMGNGLINELTSDSVEVSGLQTGENHLIYEVTHALCPKESDTLRIYIMPCEDFEPVFPTVITPNGDGKNDLFIIHNLEKVYPKCQMTIFNRHGSIVYESPGYTTPWDGTFKGEKLPMGTYFFKLELNDGSNTIYNGPISIIH</sequence>
<accession>A0A8J6TTP6</accession>
<dbReference type="Gene3D" id="2.60.120.260">
    <property type="entry name" value="Galactose-binding domain-like"/>
    <property type="match status" value="1"/>
</dbReference>
<keyword evidence="3" id="KW-1185">Reference proteome</keyword>
<evidence type="ECO:0000313" key="2">
    <source>
        <dbReference type="EMBL" id="MBC9813134.1"/>
    </source>
</evidence>
<keyword evidence="1" id="KW-0732">Signal</keyword>
<dbReference type="InterPro" id="IPR026341">
    <property type="entry name" value="T9SS_type_B"/>
</dbReference>
<comment type="caution">
    <text evidence="2">The sequence shown here is derived from an EMBL/GenBank/DDBJ whole genome shotgun (WGS) entry which is preliminary data.</text>
</comment>
<proteinExistence type="predicted"/>
<protein>
    <submittedName>
        <fullName evidence="2">Gliding motility-associated C-terminal domain-containing protein</fullName>
    </submittedName>
</protein>
<dbReference type="NCBIfam" id="TIGR04131">
    <property type="entry name" value="Bac_Flav_CTERM"/>
    <property type="match status" value="1"/>
</dbReference>
<organism evidence="2 3">
    <name type="scientific">Taishania pollutisoli</name>
    <dbReference type="NCBI Taxonomy" id="2766479"/>
    <lineage>
        <taxon>Bacteria</taxon>
        <taxon>Pseudomonadati</taxon>
        <taxon>Bacteroidota</taxon>
        <taxon>Flavobacteriia</taxon>
        <taxon>Flavobacteriales</taxon>
        <taxon>Crocinitomicaceae</taxon>
        <taxon>Taishania</taxon>
    </lineage>
</organism>